<sequence>MNYCHQREGLREYHCANWVKLCDIGNWNMIDLRSLSVWTNHVKLIDPEITFTTNVEELSLIHYYQVKGRQVSVPKFIIRDNNSGNIYLPQDCFVCS</sequence>
<dbReference type="AlphaFoldDB" id="A0A914Y9N1"/>
<accession>A0A914Y9N1</accession>
<dbReference type="Proteomes" id="UP000887577">
    <property type="component" value="Unplaced"/>
</dbReference>
<organism evidence="1 2">
    <name type="scientific">Panagrolaimus superbus</name>
    <dbReference type="NCBI Taxonomy" id="310955"/>
    <lineage>
        <taxon>Eukaryota</taxon>
        <taxon>Metazoa</taxon>
        <taxon>Ecdysozoa</taxon>
        <taxon>Nematoda</taxon>
        <taxon>Chromadorea</taxon>
        <taxon>Rhabditida</taxon>
        <taxon>Tylenchina</taxon>
        <taxon>Panagrolaimomorpha</taxon>
        <taxon>Panagrolaimoidea</taxon>
        <taxon>Panagrolaimidae</taxon>
        <taxon>Panagrolaimus</taxon>
    </lineage>
</organism>
<proteinExistence type="predicted"/>
<dbReference type="WBParaSite" id="PSU_v2.g15473.t1">
    <property type="protein sequence ID" value="PSU_v2.g15473.t1"/>
    <property type="gene ID" value="PSU_v2.g15473"/>
</dbReference>
<name>A0A914Y9N1_9BILA</name>
<reference evidence="2" key="1">
    <citation type="submission" date="2022-11" db="UniProtKB">
        <authorList>
            <consortium name="WormBaseParasite"/>
        </authorList>
    </citation>
    <scope>IDENTIFICATION</scope>
</reference>
<keyword evidence="1" id="KW-1185">Reference proteome</keyword>
<evidence type="ECO:0000313" key="2">
    <source>
        <dbReference type="WBParaSite" id="PSU_v2.g15473.t1"/>
    </source>
</evidence>
<evidence type="ECO:0000313" key="1">
    <source>
        <dbReference type="Proteomes" id="UP000887577"/>
    </source>
</evidence>
<protein>
    <submittedName>
        <fullName evidence="2">Uncharacterized protein</fullName>
    </submittedName>
</protein>